<dbReference type="PANTHER" id="PTHR34512">
    <property type="entry name" value="CELL SURFACE PROTEIN"/>
    <property type="match status" value="1"/>
</dbReference>
<evidence type="ECO:0000313" key="2">
    <source>
        <dbReference type="EMBL" id="CAA9429154.1"/>
    </source>
</evidence>
<accession>A0A6J4Q2P4</accession>
<dbReference type="InterPro" id="IPR015943">
    <property type="entry name" value="WD40/YVTN_repeat-like_dom_sf"/>
</dbReference>
<dbReference type="AlphaFoldDB" id="A0A6J4Q2P4"/>
<dbReference type="SUPFAM" id="SSF50998">
    <property type="entry name" value="Quinoprotein alcohol dehydrogenase-like"/>
    <property type="match status" value="1"/>
</dbReference>
<organism evidence="2">
    <name type="scientific">uncultured Phycisphaerae bacterium</name>
    <dbReference type="NCBI Taxonomy" id="904963"/>
    <lineage>
        <taxon>Bacteria</taxon>
        <taxon>Pseudomonadati</taxon>
        <taxon>Planctomycetota</taxon>
        <taxon>Phycisphaerae</taxon>
        <taxon>environmental samples</taxon>
    </lineage>
</organism>
<dbReference type="EMBL" id="CADCUQ010000775">
    <property type="protein sequence ID" value="CAA9429154.1"/>
    <property type="molecule type" value="Genomic_DNA"/>
</dbReference>
<dbReference type="Pfam" id="PF13360">
    <property type="entry name" value="PQQ_2"/>
    <property type="match status" value="1"/>
</dbReference>
<feature type="domain" description="Pyrrolo-quinoline quinone repeat" evidence="1">
    <location>
        <begin position="127"/>
        <end position="395"/>
    </location>
</feature>
<name>A0A6J4Q2P4_9BACT</name>
<dbReference type="InterPro" id="IPR002372">
    <property type="entry name" value="PQQ_rpt_dom"/>
</dbReference>
<gene>
    <name evidence="2" type="ORF">AVDCRST_MAG64-3358</name>
</gene>
<proteinExistence type="predicted"/>
<protein>
    <recommendedName>
        <fullName evidence="1">Pyrrolo-quinoline quinone repeat domain-containing protein</fullName>
    </recommendedName>
</protein>
<dbReference type="Gene3D" id="2.130.10.10">
    <property type="entry name" value="YVTN repeat-like/Quinoprotein amine dehydrogenase"/>
    <property type="match status" value="1"/>
</dbReference>
<reference evidence="2" key="1">
    <citation type="submission" date="2020-02" db="EMBL/GenBank/DDBJ databases">
        <authorList>
            <person name="Meier V. D."/>
        </authorList>
    </citation>
    <scope>NUCLEOTIDE SEQUENCE</scope>
    <source>
        <strain evidence="2">AVDCRST_MAG64</strain>
    </source>
</reference>
<evidence type="ECO:0000259" key="1">
    <source>
        <dbReference type="Pfam" id="PF13360"/>
    </source>
</evidence>
<dbReference type="PANTHER" id="PTHR34512:SF30">
    <property type="entry name" value="OUTER MEMBRANE PROTEIN ASSEMBLY FACTOR BAMB"/>
    <property type="match status" value="1"/>
</dbReference>
<sequence>MSGTARPRWFALILLLGAVGRLEAREFVDPAPPTANDLAEAAPAKPTVHPDATFHAAPKPLPPGAVTHDWPSLLGPTHNMVSTETKLLGRFPAGGPRLVWQVKKGSGYAAPAIAGEHLVVLHRVGDEEVVDCVHRDTGARFWRVTYPTTYRDRYGYNDGPRAAPVIAGGHVYTLGVEGKLHCIELATGRVKWQRHLNEEFKLRQNFFGCGTAPLVEAGKVIVNVGAKGGPTVAGFDAETGTMAWGAGEAWGQSYAAPVPATLHGKRRVLVFAGGEGEEREKPSGGLMCLDPATGAVDFTFPWRGRPRESANASSPLVIGDDRVFISECYGSGGAMLKVAPDLKSAEAVWTNEEFGTHFMVAVHRDGHLYGVDGHGPHDAFLACVDATTGDEAWRTQPEWRETVQPPGGAPAQALSLGTYRAWLMPVGDGRVLCLGEYGHLLWVDVSPKGFKEIDRTRLFLATETWTPPVISRGLLYVCQNGKDRLTGTGPRLLCYDLRAAE</sequence>
<dbReference type="InterPro" id="IPR011047">
    <property type="entry name" value="Quinoprotein_ADH-like_sf"/>
</dbReference>